<dbReference type="Proteomes" id="UP000094389">
    <property type="component" value="Unassembled WGS sequence"/>
</dbReference>
<evidence type="ECO:0000313" key="5">
    <source>
        <dbReference type="Proteomes" id="UP000094389"/>
    </source>
</evidence>
<dbReference type="GO" id="GO:0005829">
    <property type="term" value="C:cytosol"/>
    <property type="evidence" value="ECO:0007669"/>
    <property type="project" value="TreeGrafter"/>
</dbReference>
<evidence type="ECO:0000313" key="4">
    <source>
        <dbReference type="EMBL" id="ODV72037.1"/>
    </source>
</evidence>
<evidence type="ECO:0000256" key="1">
    <source>
        <dbReference type="SAM" id="MobiDB-lite"/>
    </source>
</evidence>
<dbReference type="Pfam" id="PF11882">
    <property type="entry name" value="DUF3402"/>
    <property type="match status" value="3"/>
</dbReference>
<dbReference type="Pfam" id="PF07923">
    <property type="entry name" value="N1221"/>
    <property type="match status" value="1"/>
</dbReference>
<dbReference type="PANTHER" id="PTHR13239:SF4">
    <property type="entry name" value="AT25231P"/>
    <property type="match status" value="1"/>
</dbReference>
<dbReference type="AlphaFoldDB" id="A0A1E4RXN4"/>
<dbReference type="GO" id="GO:0007010">
    <property type="term" value="P:cytoskeleton organization"/>
    <property type="evidence" value="ECO:0007669"/>
    <property type="project" value="TreeGrafter"/>
</dbReference>
<reference evidence="4 5" key="1">
    <citation type="journal article" date="2016" name="Proc. Natl. Acad. Sci. U.S.A.">
        <title>Comparative genomics of biotechnologically important yeasts.</title>
        <authorList>
            <person name="Riley R."/>
            <person name="Haridas S."/>
            <person name="Wolfe K.H."/>
            <person name="Lopes M.R."/>
            <person name="Hittinger C.T."/>
            <person name="Goeker M."/>
            <person name="Salamov A.A."/>
            <person name="Wisecaver J.H."/>
            <person name="Long T.M."/>
            <person name="Calvey C.H."/>
            <person name="Aerts A.L."/>
            <person name="Barry K.W."/>
            <person name="Choi C."/>
            <person name="Clum A."/>
            <person name="Coughlan A.Y."/>
            <person name="Deshpande S."/>
            <person name="Douglass A.P."/>
            <person name="Hanson S.J."/>
            <person name="Klenk H.-P."/>
            <person name="LaButti K.M."/>
            <person name="Lapidus A."/>
            <person name="Lindquist E.A."/>
            <person name="Lipzen A.M."/>
            <person name="Meier-Kolthoff J.P."/>
            <person name="Ohm R.A."/>
            <person name="Otillar R.P."/>
            <person name="Pangilinan J.L."/>
            <person name="Peng Y."/>
            <person name="Rokas A."/>
            <person name="Rosa C.A."/>
            <person name="Scheuner C."/>
            <person name="Sibirny A.A."/>
            <person name="Slot J.C."/>
            <person name="Stielow J.B."/>
            <person name="Sun H."/>
            <person name="Kurtzman C.P."/>
            <person name="Blackwell M."/>
            <person name="Grigoriev I.V."/>
            <person name="Jeffries T.W."/>
        </authorList>
    </citation>
    <scope>NUCLEOTIDE SEQUENCE [LARGE SCALE GENOMIC DNA]</scope>
    <source>
        <strain evidence="5">ATCC 18201 / CBS 1600 / BCRC 20928 / JCM 3617 / NBRC 0987 / NRRL Y-1542</strain>
    </source>
</reference>
<feature type="domain" description="Far11/STRP C-terminal" evidence="3">
    <location>
        <begin position="497"/>
        <end position="836"/>
    </location>
</feature>
<dbReference type="InterPro" id="IPR021819">
    <property type="entry name" value="Far11/STRP_C"/>
</dbReference>
<sequence length="843" mass="96426">MSPRLLSKEAELFEKANIVDVGMQPNEFKKSPLLRHRSLSQSMESLSLDHLGTHHHEAGFTGNASAQDNSANEEDAEKANSSDGDDEEEDEELNIDEVDAVNHAVEEGLVDNNLVVDEAYSHSLSERANQFLSHDSSSIMTFPEVPKPVVDYELDDVIDMRRELDDWFSAMEVDELSTLPQRFQEAFPNIDFNRLPINDQEALVEQLISELNTEGCDVALPNLVYIAFGAPSEMKFTFEDQVHIIRHNTMFLVRSKLIQKVIPLLKTTFKLALIADTGLVKLSKRIFMSCTLLYVVVLVYLDNNSVDDDESEDLKKIIDEEELLKFLIRCTDDWRWNSRACLKIRNIITLLSKLLQFQIGGFEKRRKAKEFICERLNIKKEDDPNKLTGSPVDFHLFREEIIARYPGYIPPAQYPAPNVDNPSSLSQFLTMPRPIQPTRNPNNVDTFSQQIHIATPAPSPSPPTSPLSRSLKGKKIFRTNESYPFIYPVEDDTKMVPDSIKEASELFASRVQEKLSLKQLWAERDIFVKQERGWVDPVVDENVDFDYSRWKSTQHQDLLDSLSRVEQLYKSSLSHLASMVHVIIQLVVSSQNSMNLLLDKEVRGSDIDILRTKEILLKNATSILHLLLRWFKTNHILQFEYLSGLIYDFNFLSVVIQYLNTMDTRLLDRINLIDAYVPTNSLWVDNPAVETIDKNFCCSLVNLLQITSMVCQKKTQRILSISELNPAPALKNILSLSNPSLWSPVLKISKQITSFNGKKWKANNMDLISMVYIHGKLDLKDNWLSGRDIDAEVADAYGQEIALRALVQFFNSRRYGDTMKELGYTSKRGDFFTREIELISSDL</sequence>
<evidence type="ECO:0000259" key="2">
    <source>
        <dbReference type="SMART" id="SM01292"/>
    </source>
</evidence>
<dbReference type="PANTHER" id="PTHR13239">
    <property type="entry name" value="PROTEIN REQUIRED FOR HYPHAL ANASTOMOSIS HAM-2"/>
    <property type="match status" value="1"/>
</dbReference>
<proteinExistence type="predicted"/>
<dbReference type="OMA" id="PCLYPSD"/>
<dbReference type="EMBL" id="KV453937">
    <property type="protein sequence ID" value="ODV72037.1"/>
    <property type="molecule type" value="Genomic_DNA"/>
</dbReference>
<keyword evidence="5" id="KW-1185">Reference proteome</keyword>
<protein>
    <submittedName>
        <fullName evidence="4">N1221-domain-containing protein</fullName>
    </submittedName>
</protein>
<dbReference type="STRING" id="983966.A0A1E4RXN4"/>
<feature type="compositionally biased region" description="Acidic residues" evidence="1">
    <location>
        <begin position="83"/>
        <end position="92"/>
    </location>
</feature>
<name>A0A1E4RXN4_CYBJN</name>
<feature type="region of interest" description="Disordered" evidence="1">
    <location>
        <begin position="54"/>
        <end position="92"/>
    </location>
</feature>
<gene>
    <name evidence="4" type="ORF">CYBJADRAFT_169050</name>
</gene>
<dbReference type="RefSeq" id="XP_020069076.1">
    <property type="nucleotide sequence ID" value="XM_020215617.1"/>
</dbReference>
<dbReference type="GeneID" id="30990013"/>
<dbReference type="SMART" id="SM01292">
    <property type="entry name" value="N1221"/>
    <property type="match status" value="1"/>
</dbReference>
<dbReference type="InterPro" id="IPR040185">
    <property type="entry name" value="Far11/STRP"/>
</dbReference>
<dbReference type="OrthoDB" id="18234at2759"/>
<organism evidence="4 5">
    <name type="scientific">Cyberlindnera jadinii (strain ATCC 18201 / CBS 1600 / BCRC 20928 / JCM 3617 / NBRC 0987 / NRRL Y-1542)</name>
    <name type="common">Torula yeast</name>
    <name type="synonym">Candida utilis</name>
    <dbReference type="NCBI Taxonomy" id="983966"/>
    <lineage>
        <taxon>Eukaryota</taxon>
        <taxon>Fungi</taxon>
        <taxon>Dikarya</taxon>
        <taxon>Ascomycota</taxon>
        <taxon>Saccharomycotina</taxon>
        <taxon>Saccharomycetes</taxon>
        <taxon>Phaffomycetales</taxon>
        <taxon>Phaffomycetaceae</taxon>
        <taxon>Cyberlindnera</taxon>
    </lineage>
</organism>
<feature type="domain" description="Far11/STRP N-terminal" evidence="2">
    <location>
        <begin position="147"/>
        <end position="421"/>
    </location>
</feature>
<dbReference type="SMART" id="SM01293">
    <property type="entry name" value="DUF3402"/>
    <property type="match status" value="1"/>
</dbReference>
<evidence type="ECO:0000259" key="3">
    <source>
        <dbReference type="SMART" id="SM01293"/>
    </source>
</evidence>
<accession>A0A1E4RXN4</accession>
<dbReference type="InterPro" id="IPR012486">
    <property type="entry name" value="Far11/STRP_N"/>
</dbReference>